<evidence type="ECO:0000313" key="4">
    <source>
        <dbReference type="Proteomes" id="UP000184171"/>
    </source>
</evidence>
<evidence type="ECO:0000259" key="1">
    <source>
        <dbReference type="Pfam" id="PF12760"/>
    </source>
</evidence>
<keyword evidence="4" id="KW-1185">Reference proteome</keyword>
<dbReference type="Proteomes" id="UP000184171">
    <property type="component" value="Unassembled WGS sequence"/>
</dbReference>
<gene>
    <name evidence="2" type="ORF">SAMN02745165_03577</name>
    <name evidence="3" type="ORF">SAMN02745165_03604</name>
</gene>
<protein>
    <submittedName>
        <fullName evidence="2">Transposase zinc-ribbon domain-containing protein</fullName>
    </submittedName>
</protein>
<dbReference type="OrthoDB" id="5401638at2"/>
<organism evidence="2 4">
    <name type="scientific">Malonomonas rubra DSM 5091</name>
    <dbReference type="NCBI Taxonomy" id="1122189"/>
    <lineage>
        <taxon>Bacteria</taxon>
        <taxon>Pseudomonadati</taxon>
        <taxon>Thermodesulfobacteriota</taxon>
        <taxon>Desulfuromonadia</taxon>
        <taxon>Desulfuromonadales</taxon>
        <taxon>Geopsychrobacteraceae</taxon>
        <taxon>Malonomonas</taxon>
    </lineage>
</organism>
<dbReference type="AlphaFoldDB" id="A0A1M6NDH6"/>
<evidence type="ECO:0000313" key="3">
    <source>
        <dbReference type="EMBL" id="SHJ94599.1"/>
    </source>
</evidence>
<dbReference type="Pfam" id="PF12760">
    <property type="entry name" value="Zn_ribbon_IS1595"/>
    <property type="match status" value="1"/>
</dbReference>
<dbReference type="EMBL" id="FQZT01000027">
    <property type="protein sequence ID" value="SHJ93757.1"/>
    <property type="molecule type" value="Genomic_DNA"/>
</dbReference>
<dbReference type="InterPro" id="IPR024442">
    <property type="entry name" value="Transposase_Zn_ribbon"/>
</dbReference>
<accession>A0A1M6NDH6</accession>
<name>A0A1M6NDH6_MALRU</name>
<sequence length="73" mass="8732">MIEDFPNNEVEFDRRFHSEEACLDYLLQLRWPDGFKCTRCGHDKYWMSSRGLYLCRHCEHHHSVTAGTIFHGT</sequence>
<feature type="domain" description="Transposase zinc-ribbon" evidence="1">
    <location>
        <begin position="18"/>
        <end position="61"/>
    </location>
</feature>
<dbReference type="EMBL" id="FQZT01000027">
    <property type="protein sequence ID" value="SHJ94599.1"/>
    <property type="molecule type" value="Genomic_DNA"/>
</dbReference>
<reference evidence="2 4" key="1">
    <citation type="submission" date="2016-11" db="EMBL/GenBank/DDBJ databases">
        <authorList>
            <person name="Jaros S."/>
            <person name="Januszkiewicz K."/>
            <person name="Wedrychowicz H."/>
        </authorList>
    </citation>
    <scope>NUCLEOTIDE SEQUENCE [LARGE SCALE GENOMIC DNA]</scope>
    <source>
        <strain evidence="2 4">DSM 5091</strain>
    </source>
</reference>
<feature type="non-terminal residue" evidence="2">
    <location>
        <position position="73"/>
    </location>
</feature>
<dbReference type="RefSeq" id="WP_139249429.1">
    <property type="nucleotide sequence ID" value="NZ_FQZT01000027.1"/>
</dbReference>
<proteinExistence type="predicted"/>
<evidence type="ECO:0000313" key="2">
    <source>
        <dbReference type="EMBL" id="SHJ93757.1"/>
    </source>
</evidence>